<keyword evidence="6" id="KW-1185">Reference proteome</keyword>
<dbReference type="GO" id="GO:0044550">
    <property type="term" value="P:secondary metabolite biosynthetic process"/>
    <property type="evidence" value="ECO:0007669"/>
    <property type="project" value="TreeGrafter"/>
</dbReference>
<feature type="region of interest" description="Disordered" evidence="3">
    <location>
        <begin position="1"/>
        <end position="22"/>
    </location>
</feature>
<dbReference type="Gene3D" id="3.40.50.980">
    <property type="match status" value="2"/>
</dbReference>
<evidence type="ECO:0000313" key="6">
    <source>
        <dbReference type="Proteomes" id="UP000636661"/>
    </source>
</evidence>
<dbReference type="SMART" id="SM00823">
    <property type="entry name" value="PKS_PP"/>
    <property type="match status" value="1"/>
</dbReference>
<dbReference type="Gene3D" id="2.30.38.10">
    <property type="entry name" value="Luciferase, Domain 3"/>
    <property type="match status" value="1"/>
</dbReference>
<feature type="compositionally biased region" description="Pro residues" evidence="3">
    <location>
        <begin position="515"/>
        <end position="526"/>
    </location>
</feature>
<organism evidence="5 6">
    <name type="scientific">Streptomyces lavendofoliae</name>
    <dbReference type="NCBI Taxonomy" id="67314"/>
    <lineage>
        <taxon>Bacteria</taxon>
        <taxon>Bacillati</taxon>
        <taxon>Actinomycetota</taxon>
        <taxon>Actinomycetes</taxon>
        <taxon>Kitasatosporales</taxon>
        <taxon>Streptomycetaceae</taxon>
        <taxon>Streptomyces</taxon>
    </lineage>
</organism>
<reference evidence="5" key="1">
    <citation type="journal article" date="2014" name="Int. J. Syst. Evol. Microbiol.">
        <title>Complete genome sequence of Corynebacterium casei LMG S-19264T (=DSM 44701T), isolated from a smear-ripened cheese.</title>
        <authorList>
            <consortium name="US DOE Joint Genome Institute (JGI-PGF)"/>
            <person name="Walter F."/>
            <person name="Albersmeier A."/>
            <person name="Kalinowski J."/>
            <person name="Ruckert C."/>
        </authorList>
    </citation>
    <scope>NUCLEOTIDE SEQUENCE</scope>
    <source>
        <strain evidence="5">JCM 4391</strain>
    </source>
</reference>
<dbReference type="InterPro" id="IPR036736">
    <property type="entry name" value="ACP-like_sf"/>
</dbReference>
<evidence type="ECO:0000256" key="2">
    <source>
        <dbReference type="ARBA" id="ARBA00022553"/>
    </source>
</evidence>
<dbReference type="GO" id="GO:0017000">
    <property type="term" value="P:antibiotic biosynthetic process"/>
    <property type="evidence" value="ECO:0007669"/>
    <property type="project" value="UniProtKB-ARBA"/>
</dbReference>
<keyword evidence="1" id="KW-0596">Phosphopantetheine</keyword>
<dbReference type="Gene3D" id="3.30.300.30">
    <property type="match status" value="1"/>
</dbReference>
<dbReference type="InterPro" id="IPR010071">
    <property type="entry name" value="AA_adenyl_dom"/>
</dbReference>
<evidence type="ECO:0000256" key="1">
    <source>
        <dbReference type="ARBA" id="ARBA00022450"/>
    </source>
</evidence>
<dbReference type="GO" id="GO:0005737">
    <property type="term" value="C:cytoplasm"/>
    <property type="evidence" value="ECO:0007669"/>
    <property type="project" value="TreeGrafter"/>
</dbReference>
<sequence length="616" mass="65748">MERAETTMTAGTERPPAPPRAGAPAALALVHELFRAQCRRTPDAVAVEHGERHLTYDRLDIASDRLARRLRKLGARPEQRIAVFLDRSPEAIVTILAVLKSGAAYVPIDPGYPAARIRLLAEEGDCRVVVTTTALLGRIDVPSLTPVLLDAPTADDDREGGPGGDAEPSNLAYVIFTSGSTGRPKGVAVPHAGLVQLALDQIPRWKAGPGARILQFASLSFDASFTEIAVALLSGATLCLAARDDLMPGAELQDTLRRLRITAVKTPPAVLTVTEADGLPDLEVVINGGGACRPAIVERWSAGRTMLNAYGTTECSVCSTITAPLTLGSRITLGEPLRGTTLHVLDGGRRVDAGEVGELYIGGAGVARGYWRQPSLTADRFVPDPYGPPGGRLYRTGDLARYTADGGFEYVGRIDDQVKVRGFRIEPGEVEAALLTAPSVREAVVTTRPHPAGGEDQLVAHVVRDRGATDPLELRSFLADRLPGHLIPSVFLTLDRMPVTAHGKVDRAALAGPVHEPPPAQPPPHGKPAGRLDGRELVTEVWRELLAVEEIGPHDDFFHLGGDSLQAAVCVARLREHLGIPVPLRTLLRGPTVAELGDELERLRRTTNAAADRHPG</sequence>
<dbReference type="SUPFAM" id="SSF56801">
    <property type="entry name" value="Acetyl-CoA synthetase-like"/>
    <property type="match status" value="1"/>
</dbReference>
<dbReference type="SUPFAM" id="SSF47336">
    <property type="entry name" value="ACP-like"/>
    <property type="match status" value="1"/>
</dbReference>
<dbReference type="GO" id="GO:0031177">
    <property type="term" value="F:phosphopantetheine binding"/>
    <property type="evidence" value="ECO:0007669"/>
    <property type="project" value="InterPro"/>
</dbReference>
<dbReference type="Gene3D" id="1.10.1200.10">
    <property type="entry name" value="ACP-like"/>
    <property type="match status" value="1"/>
</dbReference>
<dbReference type="GO" id="GO:0043041">
    <property type="term" value="P:amino acid activation for nonribosomal peptide biosynthetic process"/>
    <property type="evidence" value="ECO:0007669"/>
    <property type="project" value="TreeGrafter"/>
</dbReference>
<keyword evidence="2" id="KW-0597">Phosphoprotein</keyword>
<dbReference type="InterPro" id="IPR025110">
    <property type="entry name" value="AMP-bd_C"/>
</dbReference>
<evidence type="ECO:0000313" key="5">
    <source>
        <dbReference type="EMBL" id="GGU50520.1"/>
    </source>
</evidence>
<dbReference type="InterPro" id="IPR020806">
    <property type="entry name" value="PKS_PP-bd"/>
</dbReference>
<dbReference type="Pfam" id="PF00550">
    <property type="entry name" value="PP-binding"/>
    <property type="match status" value="1"/>
</dbReference>
<dbReference type="InterPro" id="IPR009081">
    <property type="entry name" value="PP-bd_ACP"/>
</dbReference>
<evidence type="ECO:0000259" key="4">
    <source>
        <dbReference type="PROSITE" id="PS50075"/>
    </source>
</evidence>
<dbReference type="Pfam" id="PF13193">
    <property type="entry name" value="AMP-binding_C"/>
    <property type="match status" value="1"/>
</dbReference>
<gene>
    <name evidence="5" type="ORF">GCM10010274_44080</name>
</gene>
<dbReference type="Proteomes" id="UP000636661">
    <property type="component" value="Unassembled WGS sequence"/>
</dbReference>
<dbReference type="NCBIfam" id="TIGR01733">
    <property type="entry name" value="AA-adenyl-dom"/>
    <property type="match status" value="1"/>
</dbReference>
<dbReference type="PANTHER" id="PTHR45527">
    <property type="entry name" value="NONRIBOSOMAL PEPTIDE SYNTHETASE"/>
    <property type="match status" value="1"/>
</dbReference>
<dbReference type="InterPro" id="IPR020845">
    <property type="entry name" value="AMP-binding_CS"/>
</dbReference>
<evidence type="ECO:0000256" key="3">
    <source>
        <dbReference type="SAM" id="MobiDB-lite"/>
    </source>
</evidence>
<proteinExistence type="predicted"/>
<dbReference type="EMBL" id="BMTP01000011">
    <property type="protein sequence ID" value="GGU50520.1"/>
    <property type="molecule type" value="Genomic_DNA"/>
</dbReference>
<reference evidence="5" key="2">
    <citation type="submission" date="2020-09" db="EMBL/GenBank/DDBJ databases">
        <authorList>
            <person name="Sun Q."/>
            <person name="Ohkuma M."/>
        </authorList>
    </citation>
    <scope>NUCLEOTIDE SEQUENCE</scope>
    <source>
        <strain evidence="5">JCM 4391</strain>
    </source>
</reference>
<dbReference type="FunFam" id="3.40.50.12780:FF:000012">
    <property type="entry name" value="Non-ribosomal peptide synthetase"/>
    <property type="match status" value="1"/>
</dbReference>
<name>A0A918I204_9ACTN</name>
<comment type="caution">
    <text evidence="5">The sequence shown here is derived from an EMBL/GenBank/DDBJ whole genome shotgun (WGS) entry which is preliminary data.</text>
</comment>
<dbReference type="InterPro" id="IPR000873">
    <property type="entry name" value="AMP-dep_synth/lig_dom"/>
</dbReference>
<feature type="domain" description="Carrier" evidence="4">
    <location>
        <begin position="529"/>
        <end position="604"/>
    </location>
</feature>
<dbReference type="PANTHER" id="PTHR45527:SF1">
    <property type="entry name" value="FATTY ACID SYNTHASE"/>
    <property type="match status" value="1"/>
</dbReference>
<accession>A0A918I204</accession>
<dbReference type="AlphaFoldDB" id="A0A918I204"/>
<feature type="region of interest" description="Disordered" evidence="3">
    <location>
        <begin position="511"/>
        <end position="531"/>
    </location>
</feature>
<dbReference type="FunFam" id="3.40.50.980:FF:000001">
    <property type="entry name" value="Non-ribosomal peptide synthetase"/>
    <property type="match status" value="1"/>
</dbReference>
<dbReference type="InterPro" id="IPR045851">
    <property type="entry name" value="AMP-bd_C_sf"/>
</dbReference>
<dbReference type="PROSITE" id="PS00455">
    <property type="entry name" value="AMP_BINDING"/>
    <property type="match status" value="1"/>
</dbReference>
<dbReference type="PROSITE" id="PS50075">
    <property type="entry name" value="CARRIER"/>
    <property type="match status" value="1"/>
</dbReference>
<protein>
    <recommendedName>
        <fullName evidence="4">Carrier domain-containing protein</fullName>
    </recommendedName>
</protein>
<dbReference type="Pfam" id="PF00501">
    <property type="entry name" value="AMP-binding"/>
    <property type="match status" value="1"/>
</dbReference>